<evidence type="ECO:0000313" key="2">
    <source>
        <dbReference type="EMBL" id="CAL5995758.1"/>
    </source>
</evidence>
<evidence type="ECO:0000313" key="1">
    <source>
        <dbReference type="EMBL" id="CAI9961076.1"/>
    </source>
</evidence>
<dbReference type="EMBL" id="CATOUU010000937">
    <property type="protein sequence ID" value="CAI9961076.1"/>
    <property type="molecule type" value="Genomic_DNA"/>
</dbReference>
<reference evidence="1" key="1">
    <citation type="submission" date="2023-06" db="EMBL/GenBank/DDBJ databases">
        <authorList>
            <person name="Kurt Z."/>
        </authorList>
    </citation>
    <scope>NUCLEOTIDE SEQUENCE</scope>
</reference>
<evidence type="ECO:0000313" key="3">
    <source>
        <dbReference type="Proteomes" id="UP001642409"/>
    </source>
</evidence>
<protein>
    <submittedName>
        <fullName evidence="2">Hypothetical_protein</fullName>
    </submittedName>
</protein>
<proteinExistence type="predicted"/>
<name>A0AA86UQX0_9EUKA</name>
<accession>A0AA86UQX0</accession>
<organism evidence="1">
    <name type="scientific">Hexamita inflata</name>
    <dbReference type="NCBI Taxonomy" id="28002"/>
    <lineage>
        <taxon>Eukaryota</taxon>
        <taxon>Metamonada</taxon>
        <taxon>Diplomonadida</taxon>
        <taxon>Hexamitidae</taxon>
        <taxon>Hexamitinae</taxon>
        <taxon>Hexamita</taxon>
    </lineage>
</organism>
<dbReference type="Proteomes" id="UP001642409">
    <property type="component" value="Unassembled WGS sequence"/>
</dbReference>
<keyword evidence="3" id="KW-1185">Reference proteome</keyword>
<reference evidence="2 3" key="2">
    <citation type="submission" date="2024-07" db="EMBL/GenBank/DDBJ databases">
        <authorList>
            <person name="Akdeniz Z."/>
        </authorList>
    </citation>
    <scope>NUCLEOTIDE SEQUENCE [LARGE SCALE GENOMIC DNA]</scope>
</reference>
<dbReference type="EMBL" id="CAXDID020000033">
    <property type="protein sequence ID" value="CAL5995758.1"/>
    <property type="molecule type" value="Genomic_DNA"/>
</dbReference>
<sequence>MLNIWGVERLVNYSLEFGCQNEFLLVLDKRQGYELVKGLIRTRHARFNQRQTVVQEWGGGNLSGIQDLKDHAHVSQAQLEQRERNRLDKEVVAHYLDHIWRDFAAAHEQGQLKVENSHVAIGSDWTK</sequence>
<comment type="caution">
    <text evidence="1">The sequence shown here is derived from an EMBL/GenBank/DDBJ whole genome shotgun (WGS) entry which is preliminary data.</text>
</comment>
<gene>
    <name evidence="2" type="ORF">HINF_LOCUS14210</name>
    <name evidence="1" type="ORF">HINF_LOCUS48721</name>
</gene>
<dbReference type="AlphaFoldDB" id="A0AA86UQX0"/>